<proteinExistence type="predicted"/>
<protein>
    <submittedName>
        <fullName evidence="2">Uncharacterized protein</fullName>
    </submittedName>
</protein>
<gene>
    <name evidence="2" type="ORF">BU204_37925</name>
</gene>
<dbReference type="AlphaFoldDB" id="A0A1Q8BQ20"/>
<name>A0A1Q8BQ20_9PSEU</name>
<evidence type="ECO:0000313" key="2">
    <source>
        <dbReference type="EMBL" id="OLF04205.1"/>
    </source>
</evidence>
<dbReference type="Proteomes" id="UP000185596">
    <property type="component" value="Unassembled WGS sequence"/>
</dbReference>
<reference evidence="2 3" key="1">
    <citation type="submission" date="2016-12" db="EMBL/GenBank/DDBJ databases">
        <title>The draft genome sequence of Actinophytocola sp. 11-183.</title>
        <authorList>
            <person name="Wang W."/>
            <person name="Yuan L."/>
        </authorList>
    </citation>
    <scope>NUCLEOTIDE SEQUENCE [LARGE SCALE GENOMIC DNA]</scope>
    <source>
        <strain evidence="2 3">11-183</strain>
    </source>
</reference>
<feature type="signal peptide" evidence="1">
    <location>
        <begin position="1"/>
        <end position="26"/>
    </location>
</feature>
<organism evidence="2 3">
    <name type="scientific">Actinophytocola xanthii</name>
    <dbReference type="NCBI Taxonomy" id="1912961"/>
    <lineage>
        <taxon>Bacteria</taxon>
        <taxon>Bacillati</taxon>
        <taxon>Actinomycetota</taxon>
        <taxon>Actinomycetes</taxon>
        <taxon>Pseudonocardiales</taxon>
        <taxon>Pseudonocardiaceae</taxon>
    </lineage>
</organism>
<keyword evidence="3" id="KW-1185">Reference proteome</keyword>
<evidence type="ECO:0000313" key="3">
    <source>
        <dbReference type="Proteomes" id="UP000185596"/>
    </source>
</evidence>
<dbReference type="EMBL" id="MSIE01000203">
    <property type="protein sequence ID" value="OLF04205.1"/>
    <property type="molecule type" value="Genomic_DNA"/>
</dbReference>
<feature type="non-terminal residue" evidence="2">
    <location>
        <position position="126"/>
    </location>
</feature>
<sequence length="126" mass="12368">MSLSRFATRTAALLLAVTAVGTAATATTATTQGDTVAPAATEGVTVVAEAILASTPFEQAAASLGAATTAGAAAATTGCQNNTYALSGWRMSDTFTWYYNPAGAPASVAATALPAIKSATTTLFTA</sequence>
<feature type="chain" id="PRO_5012480444" evidence="1">
    <location>
        <begin position="27"/>
        <end position="126"/>
    </location>
</feature>
<accession>A0A1Q8BQ20</accession>
<comment type="caution">
    <text evidence="2">The sequence shown here is derived from an EMBL/GenBank/DDBJ whole genome shotgun (WGS) entry which is preliminary data.</text>
</comment>
<keyword evidence="1" id="KW-0732">Signal</keyword>
<evidence type="ECO:0000256" key="1">
    <source>
        <dbReference type="SAM" id="SignalP"/>
    </source>
</evidence>